<evidence type="ECO:0000313" key="2">
    <source>
        <dbReference type="Proteomes" id="UP001163603"/>
    </source>
</evidence>
<organism evidence="1 2">
    <name type="scientific">Pistacia integerrima</name>
    <dbReference type="NCBI Taxonomy" id="434235"/>
    <lineage>
        <taxon>Eukaryota</taxon>
        <taxon>Viridiplantae</taxon>
        <taxon>Streptophyta</taxon>
        <taxon>Embryophyta</taxon>
        <taxon>Tracheophyta</taxon>
        <taxon>Spermatophyta</taxon>
        <taxon>Magnoliopsida</taxon>
        <taxon>eudicotyledons</taxon>
        <taxon>Gunneridae</taxon>
        <taxon>Pentapetalae</taxon>
        <taxon>rosids</taxon>
        <taxon>malvids</taxon>
        <taxon>Sapindales</taxon>
        <taxon>Anacardiaceae</taxon>
        <taxon>Pistacia</taxon>
    </lineage>
</organism>
<dbReference type="EMBL" id="CM047747">
    <property type="protein sequence ID" value="KAJ0018921.1"/>
    <property type="molecule type" value="Genomic_DNA"/>
</dbReference>
<gene>
    <name evidence="1" type="ORF">Pint_10338</name>
</gene>
<proteinExistence type="predicted"/>
<comment type="caution">
    <text evidence="1">The sequence shown here is derived from an EMBL/GenBank/DDBJ whole genome shotgun (WGS) entry which is preliminary data.</text>
</comment>
<name>A0ACC0XMP9_9ROSI</name>
<keyword evidence="2" id="KW-1185">Reference proteome</keyword>
<evidence type="ECO:0000313" key="1">
    <source>
        <dbReference type="EMBL" id="KAJ0018921.1"/>
    </source>
</evidence>
<accession>A0ACC0XMP9</accession>
<sequence>MSSKNEKINVEFVSRVVGKWKETYHWVPILGAFAAVAMAFSAGANNLPAPFSTAVGSEALTLLKASIVACLIYVPGATFASNSSVNALFSDFLKENQPSEGFLMWTMVVVLISATIWLAIATYMELPVSAQQATQGALLGTILVTEDFDYIPLWNKNENHNFNGGGLLWIFLEWTAAPLLACICAGFLFALLKASLLRHENASKRILIFLPIDYGISAGLLCLFLMYQVIANLGSVSKWVIISAVALATLIGALLSLVVVVPLAIKKLDATRKYKTAKKNMAEKQQCAESQDQIQTNDTKGEDDIEEVLKEFMEMRVLDTVYEEEERSWASPDAIQKIKDPEQAHSISQINSTVTEQCTPFKQLLEFTPNQLVQTKNFQKIEKTGLFETASKFIRKFTKSTVSPVIEYDRHTLIRAALAEKYDEIEEFFSFPQLLASSIFALIQSASEIAAVVSPYGAIVDVFKHREKYSGNGEDVRSVHVSWWFRGVGGFAAAMGFFLCGWRLTQCLGGKLTFMSNSRGLASQLSTVAAIIIVTQMNLPVSSVHAFVGSLVGVGIADDFRNVNWKLLVKFICGWVMTIIFCCAAAYLIFSASVHTPAYAVP</sequence>
<protein>
    <submittedName>
        <fullName evidence="1">Uncharacterized protein</fullName>
    </submittedName>
</protein>
<reference evidence="2" key="1">
    <citation type="journal article" date="2023" name="G3 (Bethesda)">
        <title>Genome assembly and association tests identify interacting loci associated with vigor, precocity, and sex in interspecific pistachio rootstocks.</title>
        <authorList>
            <person name="Palmer W."/>
            <person name="Jacygrad E."/>
            <person name="Sagayaradj S."/>
            <person name="Cavanaugh K."/>
            <person name="Han R."/>
            <person name="Bertier L."/>
            <person name="Beede B."/>
            <person name="Kafkas S."/>
            <person name="Golino D."/>
            <person name="Preece J."/>
            <person name="Michelmore R."/>
        </authorList>
    </citation>
    <scope>NUCLEOTIDE SEQUENCE [LARGE SCALE GENOMIC DNA]</scope>
</reference>
<dbReference type="Proteomes" id="UP001163603">
    <property type="component" value="Chromosome 12"/>
</dbReference>